<dbReference type="AlphaFoldDB" id="A0A2P2NDJ5"/>
<evidence type="ECO:0000313" key="1">
    <source>
        <dbReference type="EMBL" id="MBX40551.1"/>
    </source>
</evidence>
<dbReference type="EMBL" id="GGEC01060067">
    <property type="protein sequence ID" value="MBX40551.1"/>
    <property type="molecule type" value="Transcribed_RNA"/>
</dbReference>
<proteinExistence type="predicted"/>
<reference evidence="1" key="1">
    <citation type="submission" date="2018-02" db="EMBL/GenBank/DDBJ databases">
        <title>Rhizophora mucronata_Transcriptome.</title>
        <authorList>
            <person name="Meera S.P."/>
            <person name="Sreeshan A."/>
            <person name="Augustine A."/>
        </authorList>
    </citation>
    <scope>NUCLEOTIDE SEQUENCE</scope>
    <source>
        <tissue evidence="1">Leaf</tissue>
    </source>
</reference>
<accession>A0A2P2NDJ5</accession>
<protein>
    <submittedName>
        <fullName evidence="1">Uncharacterized protein</fullName>
    </submittedName>
</protein>
<sequence>MNLGKNLKIFLLSQGSCKKVS</sequence>
<organism evidence="1">
    <name type="scientific">Rhizophora mucronata</name>
    <name type="common">Asiatic mangrove</name>
    <dbReference type="NCBI Taxonomy" id="61149"/>
    <lineage>
        <taxon>Eukaryota</taxon>
        <taxon>Viridiplantae</taxon>
        <taxon>Streptophyta</taxon>
        <taxon>Embryophyta</taxon>
        <taxon>Tracheophyta</taxon>
        <taxon>Spermatophyta</taxon>
        <taxon>Magnoliopsida</taxon>
        <taxon>eudicotyledons</taxon>
        <taxon>Gunneridae</taxon>
        <taxon>Pentapetalae</taxon>
        <taxon>rosids</taxon>
        <taxon>fabids</taxon>
        <taxon>Malpighiales</taxon>
        <taxon>Rhizophoraceae</taxon>
        <taxon>Rhizophora</taxon>
    </lineage>
</organism>
<name>A0A2P2NDJ5_RHIMU</name>